<accession>A0A0H5RG19</accession>
<reference evidence="1" key="1">
    <citation type="submission" date="2015-04" db="EMBL/GenBank/DDBJ databases">
        <title>The genome sequence of the plant pathogenic Rhizarian Plasmodiophora brassicae reveals insights in its biotrophic life cycle and the origin of chitin synthesis.</title>
        <authorList>
            <person name="Schwelm A."/>
            <person name="Fogelqvist J."/>
            <person name="Knaust A."/>
            <person name="Julke S."/>
            <person name="Lilja T."/>
            <person name="Dhandapani V."/>
            <person name="Bonilla-Rosso G."/>
            <person name="Karlsson M."/>
            <person name="Shevchenko A."/>
            <person name="Choi S.R."/>
            <person name="Kim H.G."/>
            <person name="Park J.Y."/>
            <person name="Lim Y.P."/>
            <person name="Ludwig-Muller J."/>
            <person name="Dixelius C."/>
        </authorList>
    </citation>
    <scope>NUCLEOTIDE SEQUENCE</scope>
    <source>
        <tissue evidence="1">Potato root galls</tissue>
    </source>
</reference>
<proteinExistence type="predicted"/>
<protein>
    <submittedName>
        <fullName evidence="1">Uncharacterized protein</fullName>
    </submittedName>
</protein>
<organism evidence="1">
    <name type="scientific">Spongospora subterranea</name>
    <dbReference type="NCBI Taxonomy" id="70186"/>
    <lineage>
        <taxon>Eukaryota</taxon>
        <taxon>Sar</taxon>
        <taxon>Rhizaria</taxon>
        <taxon>Endomyxa</taxon>
        <taxon>Phytomyxea</taxon>
        <taxon>Plasmodiophorida</taxon>
        <taxon>Plasmodiophoridae</taxon>
        <taxon>Spongospora</taxon>
    </lineage>
</organism>
<dbReference type="EMBL" id="HACM01012060">
    <property type="protein sequence ID" value="CRZ12502.1"/>
    <property type="molecule type" value="Transcribed_RNA"/>
</dbReference>
<feature type="non-terminal residue" evidence="1">
    <location>
        <position position="1"/>
    </location>
</feature>
<evidence type="ECO:0000313" key="1">
    <source>
        <dbReference type="EMBL" id="CRZ12502.1"/>
    </source>
</evidence>
<dbReference type="AlphaFoldDB" id="A0A0H5RG19"/>
<feature type="non-terminal residue" evidence="1">
    <location>
        <position position="115"/>
    </location>
</feature>
<name>A0A0H5RG19_9EUKA</name>
<sequence>PSQGQTKFFEKYIDIAMNPIASHRSSVQPKSICFPIFKRKQQLDETFRAMTGFAGLQLVSSPFGYAVIAWRSTISYPDLTNDILCHRNALNHWEINVISSCGLPELEQRAITITN</sequence>